<dbReference type="PANTHER" id="PTHR37316">
    <property type="entry name" value="TEICHOIC ACID GLYCEROL-PHOSPHATE PRIMASE"/>
    <property type="match status" value="1"/>
</dbReference>
<evidence type="ECO:0000256" key="1">
    <source>
        <dbReference type="ARBA" id="ARBA00004202"/>
    </source>
</evidence>
<dbReference type="Gene3D" id="3.40.50.11820">
    <property type="match status" value="1"/>
</dbReference>
<comment type="subcellular location">
    <subcellularLocation>
        <location evidence="1">Cell membrane</location>
        <topology evidence="1">Peripheral membrane protein</topology>
    </subcellularLocation>
</comment>
<name>A0AAW9RIP2_9GAMM</name>
<dbReference type="InterPro" id="IPR051612">
    <property type="entry name" value="Teichoic_Acid_Biosynth"/>
</dbReference>
<dbReference type="InterPro" id="IPR007554">
    <property type="entry name" value="Glycerophosphate_synth"/>
</dbReference>
<dbReference type="RefSeq" id="WP_354695556.1">
    <property type="nucleotide sequence ID" value="NZ_JAZHOG010000007.1"/>
</dbReference>
<evidence type="ECO:0000256" key="4">
    <source>
        <dbReference type="ARBA" id="ARBA00022679"/>
    </source>
</evidence>
<comment type="similarity">
    <text evidence="2">Belongs to the CDP-glycerol glycerophosphotransferase family.</text>
</comment>
<dbReference type="EMBL" id="JAZHOG010000007">
    <property type="protein sequence ID" value="MEJ8568235.1"/>
    <property type="molecule type" value="Genomic_DNA"/>
</dbReference>
<keyword evidence="9" id="KW-1185">Reference proteome</keyword>
<evidence type="ECO:0000313" key="9">
    <source>
        <dbReference type="Proteomes" id="UP001359886"/>
    </source>
</evidence>
<reference evidence="8 9" key="1">
    <citation type="submission" date="2024-02" db="EMBL/GenBank/DDBJ databases">
        <title>A novel Wenzhouxiangellaceae bacterium, isolated from coastal sediments.</title>
        <authorList>
            <person name="Du Z.-J."/>
            <person name="Ye Y.-Q."/>
            <person name="Zhang X.-Y."/>
        </authorList>
    </citation>
    <scope>NUCLEOTIDE SEQUENCE [LARGE SCALE GENOMIC DNA]</scope>
    <source>
        <strain evidence="8 9">CH-27</strain>
    </source>
</reference>
<dbReference type="AlphaFoldDB" id="A0AAW9RIP2"/>
<keyword evidence="4" id="KW-0808">Transferase</keyword>
<evidence type="ECO:0000256" key="2">
    <source>
        <dbReference type="ARBA" id="ARBA00010488"/>
    </source>
</evidence>
<evidence type="ECO:0000256" key="6">
    <source>
        <dbReference type="ARBA" id="ARBA00023136"/>
    </source>
</evidence>
<accession>A0AAW9RIP2</accession>
<keyword evidence="6 7" id="KW-0472">Membrane</keyword>
<dbReference type="Pfam" id="PF04464">
    <property type="entry name" value="Glyphos_transf"/>
    <property type="match status" value="1"/>
</dbReference>
<evidence type="ECO:0000256" key="7">
    <source>
        <dbReference type="SAM" id="Phobius"/>
    </source>
</evidence>
<evidence type="ECO:0000256" key="3">
    <source>
        <dbReference type="ARBA" id="ARBA00022475"/>
    </source>
</evidence>
<keyword evidence="5" id="KW-0777">Teichoic acid biosynthesis</keyword>
<proteinExistence type="inferred from homology"/>
<keyword evidence="7" id="KW-1133">Transmembrane helix</keyword>
<dbReference type="GO" id="GO:0005886">
    <property type="term" value="C:plasma membrane"/>
    <property type="evidence" value="ECO:0007669"/>
    <property type="project" value="UniProtKB-SubCell"/>
</dbReference>
<dbReference type="SUPFAM" id="SSF53756">
    <property type="entry name" value="UDP-Glycosyltransferase/glycogen phosphorylase"/>
    <property type="match status" value="1"/>
</dbReference>
<organism evidence="8 9">
    <name type="scientific">Elongatibacter sediminis</name>
    <dbReference type="NCBI Taxonomy" id="3119006"/>
    <lineage>
        <taxon>Bacteria</taxon>
        <taxon>Pseudomonadati</taxon>
        <taxon>Pseudomonadota</taxon>
        <taxon>Gammaproteobacteria</taxon>
        <taxon>Chromatiales</taxon>
        <taxon>Wenzhouxiangellaceae</taxon>
        <taxon>Elongatibacter</taxon>
    </lineage>
</organism>
<dbReference type="InterPro" id="IPR043149">
    <property type="entry name" value="TagF_N"/>
</dbReference>
<sequence>MTKYIQVIAGLAMNFLLFLLSYVVPKQRDKWLLGGGMGHRFSGNTRFLYQYLVHRRSVPDVPDAHWITKSAQVLQALRKNGNPVYSAWSLPGLWAILRAEFLLIESGNSADVGGHDIAYERLFLGRFNVVQTWHGTPMKRICLDALRDRDLSRFHERLYFQLYQWELSSVRLIIALSDIASERLSSAFDNPNVAITGYPKNDVFFDAPEAWGIRTPWRKYETVIVYAPTFRDYPDATRPFSDEFLARINEHLAARNWVLLIKKHAFDRTLQIPPSMSHVVDVSKSVDDIQELLVQADVLITDYSSVFVDYLLARRPIIFYAYDIERYLSDSRVIGDFQKEIPGPLVRTEKELEEKLFKHSVWFQEPEYTRTFESLVNYHHVHQDGKSCERVTERLRALR</sequence>
<protein>
    <submittedName>
        <fullName evidence="8">CDP-glycerol glycerophosphotransferase family protein</fullName>
    </submittedName>
</protein>
<dbReference type="Proteomes" id="UP001359886">
    <property type="component" value="Unassembled WGS sequence"/>
</dbReference>
<feature type="transmembrane region" description="Helical" evidence="7">
    <location>
        <begin position="6"/>
        <end position="24"/>
    </location>
</feature>
<gene>
    <name evidence="8" type="ORF">V3330_11415</name>
</gene>
<keyword evidence="3" id="KW-1003">Cell membrane</keyword>
<comment type="caution">
    <text evidence="8">The sequence shown here is derived from an EMBL/GenBank/DDBJ whole genome shotgun (WGS) entry which is preliminary data.</text>
</comment>
<keyword evidence="7" id="KW-0812">Transmembrane</keyword>
<dbReference type="GO" id="GO:0047355">
    <property type="term" value="F:CDP-glycerol glycerophosphotransferase activity"/>
    <property type="evidence" value="ECO:0007669"/>
    <property type="project" value="InterPro"/>
</dbReference>
<dbReference type="PANTHER" id="PTHR37316:SF3">
    <property type="entry name" value="TEICHOIC ACID GLYCEROL-PHOSPHATE TRANSFERASE"/>
    <property type="match status" value="1"/>
</dbReference>
<dbReference type="InterPro" id="IPR043148">
    <property type="entry name" value="TagF_C"/>
</dbReference>
<evidence type="ECO:0000256" key="5">
    <source>
        <dbReference type="ARBA" id="ARBA00022944"/>
    </source>
</evidence>
<evidence type="ECO:0000313" key="8">
    <source>
        <dbReference type="EMBL" id="MEJ8568235.1"/>
    </source>
</evidence>
<dbReference type="Gene3D" id="3.40.50.12580">
    <property type="match status" value="1"/>
</dbReference>
<dbReference type="GO" id="GO:0019350">
    <property type="term" value="P:teichoic acid biosynthetic process"/>
    <property type="evidence" value="ECO:0007669"/>
    <property type="project" value="UniProtKB-KW"/>
</dbReference>